<protein>
    <recommendedName>
        <fullName evidence="4">Cystatin domain-containing protein</fullName>
    </recommendedName>
</protein>
<keyword evidence="3" id="KW-1185">Reference proteome</keyword>
<comment type="caution">
    <text evidence="2">The sequence shown here is derived from an EMBL/GenBank/DDBJ whole genome shotgun (WGS) entry which is preliminary data.</text>
</comment>
<evidence type="ECO:0000313" key="3">
    <source>
        <dbReference type="Proteomes" id="UP001195483"/>
    </source>
</evidence>
<gene>
    <name evidence="2" type="ORF">CHS0354_012961</name>
</gene>
<evidence type="ECO:0008006" key="4">
    <source>
        <dbReference type="Google" id="ProtNLM"/>
    </source>
</evidence>
<proteinExistence type="predicted"/>
<keyword evidence="1" id="KW-0732">Signal</keyword>
<feature type="chain" id="PRO_5042064180" description="Cystatin domain-containing protein" evidence="1">
    <location>
        <begin position="17"/>
        <end position="99"/>
    </location>
</feature>
<dbReference type="Proteomes" id="UP001195483">
    <property type="component" value="Unassembled WGS sequence"/>
</dbReference>
<name>A0AAE0SM12_9BIVA</name>
<reference evidence="2" key="2">
    <citation type="journal article" date="2021" name="Genome Biol. Evol.">
        <title>Developing a high-quality reference genome for a parasitic bivalve with doubly uniparental inheritance (Bivalvia: Unionida).</title>
        <authorList>
            <person name="Smith C.H."/>
        </authorList>
    </citation>
    <scope>NUCLEOTIDE SEQUENCE</scope>
    <source>
        <strain evidence="2">CHS0354</strain>
        <tissue evidence="2">Mantle</tissue>
    </source>
</reference>
<sequence>MKKTVLLVGFVGICIASPFLQVAEKNINDNPKLKEAAQLALGADSNDDRGCKGAKVSENIHATLGKYESGVTPGQIYNLELDITKADEEERVTFSLHLA</sequence>
<reference evidence="2" key="1">
    <citation type="journal article" date="2021" name="Genome Biol. Evol.">
        <title>A High-Quality Reference Genome for a Parasitic Bivalve with Doubly Uniparental Inheritance (Bivalvia: Unionida).</title>
        <authorList>
            <person name="Smith C.H."/>
        </authorList>
    </citation>
    <scope>NUCLEOTIDE SEQUENCE</scope>
    <source>
        <strain evidence="2">CHS0354</strain>
    </source>
</reference>
<feature type="signal peptide" evidence="1">
    <location>
        <begin position="1"/>
        <end position="16"/>
    </location>
</feature>
<evidence type="ECO:0000256" key="1">
    <source>
        <dbReference type="SAM" id="SignalP"/>
    </source>
</evidence>
<evidence type="ECO:0000313" key="2">
    <source>
        <dbReference type="EMBL" id="KAK3594395.1"/>
    </source>
</evidence>
<dbReference type="AlphaFoldDB" id="A0AAE0SM12"/>
<accession>A0AAE0SM12</accession>
<reference evidence="2" key="3">
    <citation type="submission" date="2023-05" db="EMBL/GenBank/DDBJ databases">
        <authorList>
            <person name="Smith C.H."/>
        </authorList>
    </citation>
    <scope>NUCLEOTIDE SEQUENCE</scope>
    <source>
        <strain evidence="2">CHS0354</strain>
        <tissue evidence="2">Mantle</tissue>
    </source>
</reference>
<dbReference type="EMBL" id="JAEAOA010000784">
    <property type="protein sequence ID" value="KAK3594395.1"/>
    <property type="molecule type" value="Genomic_DNA"/>
</dbReference>
<organism evidence="2 3">
    <name type="scientific">Potamilus streckersoni</name>
    <dbReference type="NCBI Taxonomy" id="2493646"/>
    <lineage>
        <taxon>Eukaryota</taxon>
        <taxon>Metazoa</taxon>
        <taxon>Spiralia</taxon>
        <taxon>Lophotrochozoa</taxon>
        <taxon>Mollusca</taxon>
        <taxon>Bivalvia</taxon>
        <taxon>Autobranchia</taxon>
        <taxon>Heteroconchia</taxon>
        <taxon>Palaeoheterodonta</taxon>
        <taxon>Unionida</taxon>
        <taxon>Unionoidea</taxon>
        <taxon>Unionidae</taxon>
        <taxon>Ambleminae</taxon>
        <taxon>Lampsilini</taxon>
        <taxon>Potamilus</taxon>
    </lineage>
</organism>